<protein>
    <submittedName>
        <fullName evidence="1">DUF3800 domain-containing protein</fullName>
    </submittedName>
</protein>
<evidence type="ECO:0000313" key="2">
    <source>
        <dbReference type="Proteomes" id="UP000681356"/>
    </source>
</evidence>
<proteinExistence type="predicted"/>
<accession>A0A8J7WES2</accession>
<reference evidence="1" key="1">
    <citation type="submission" date="2021-04" db="EMBL/GenBank/DDBJ databases">
        <authorList>
            <person name="Yoon J."/>
        </authorList>
    </citation>
    <scope>NUCLEOTIDE SEQUENCE</scope>
    <source>
        <strain evidence="1">KMU-90</strain>
    </source>
</reference>
<organism evidence="1 2">
    <name type="scientific">Thetidibacter halocola</name>
    <dbReference type="NCBI Taxonomy" id="2827239"/>
    <lineage>
        <taxon>Bacteria</taxon>
        <taxon>Pseudomonadati</taxon>
        <taxon>Pseudomonadota</taxon>
        <taxon>Alphaproteobacteria</taxon>
        <taxon>Rhodobacterales</taxon>
        <taxon>Roseobacteraceae</taxon>
        <taxon>Thetidibacter</taxon>
    </lineage>
</organism>
<dbReference type="InterPro" id="IPR024524">
    <property type="entry name" value="DUF3800"/>
</dbReference>
<comment type="caution">
    <text evidence="1">The sequence shown here is derived from an EMBL/GenBank/DDBJ whole genome shotgun (WGS) entry which is preliminary data.</text>
</comment>
<name>A0A8J7WES2_9RHOB</name>
<dbReference type="RefSeq" id="WP_212538260.1">
    <property type="nucleotide sequence ID" value="NZ_JAGTUU010000009.1"/>
</dbReference>
<gene>
    <name evidence="1" type="ORF">KB874_19595</name>
</gene>
<evidence type="ECO:0000313" key="1">
    <source>
        <dbReference type="EMBL" id="MBS0126292.1"/>
    </source>
</evidence>
<dbReference type="Pfam" id="PF12686">
    <property type="entry name" value="DUF3800"/>
    <property type="match status" value="1"/>
</dbReference>
<sequence>MAYLYLDDSKHHQFGFSLAAFVICDDDPTEEIAKILNRHGFDPSSFEYKSSAKMKGDDRLQALRSALKLYIGRKCKIAICVVDGDKNLGLAALKLLSTALDHPDLTEQRHQVFFDEGLFSSKKAAYELAGSDVALACCEFHFEQDSRHLLGIQLADIVAHTCSTMLLEKLGHVTKKIVFNNPMDSVYHGLEIELGFEMWAGIRYAFLSQNKANPKDDFDLANVDVYPWGLFVDESVGETISIAAMERFGENYLGCIH</sequence>
<dbReference type="AlphaFoldDB" id="A0A8J7WES2"/>
<keyword evidence="2" id="KW-1185">Reference proteome</keyword>
<dbReference type="Proteomes" id="UP000681356">
    <property type="component" value="Unassembled WGS sequence"/>
</dbReference>
<dbReference type="EMBL" id="JAGTUU010000009">
    <property type="protein sequence ID" value="MBS0126292.1"/>
    <property type="molecule type" value="Genomic_DNA"/>
</dbReference>